<dbReference type="SUPFAM" id="SSF51395">
    <property type="entry name" value="FMN-linked oxidoreductases"/>
    <property type="match status" value="1"/>
</dbReference>
<reference evidence="6" key="1">
    <citation type="submission" date="2018-05" db="EMBL/GenBank/DDBJ databases">
        <authorList>
            <person name="Lanie J.A."/>
            <person name="Ng W.-L."/>
            <person name="Kazmierczak K.M."/>
            <person name="Andrzejewski T.M."/>
            <person name="Davidsen T.M."/>
            <person name="Wayne K.J."/>
            <person name="Tettelin H."/>
            <person name="Glass J.I."/>
            <person name="Rusch D."/>
            <person name="Podicherti R."/>
            <person name="Tsui H.-C.T."/>
            <person name="Winkler M.E."/>
        </authorList>
    </citation>
    <scope>NUCLEOTIDE SEQUENCE</scope>
</reference>
<dbReference type="PANTHER" id="PTHR10578:SF107">
    <property type="entry name" value="2-HYDROXYACID OXIDASE 1"/>
    <property type="match status" value="1"/>
</dbReference>
<dbReference type="InterPro" id="IPR013785">
    <property type="entry name" value="Aldolase_TIM"/>
</dbReference>
<feature type="domain" description="FMN hydroxy acid dehydrogenase" evidence="5">
    <location>
        <begin position="1"/>
        <end position="107"/>
    </location>
</feature>
<sequence length="107" mass="11577">MPRITFDLVDGAAGSETSNHLNCDRLERVRLMPRVLVDISERTLGKPFLGQHWGLPFGIAPMGMCNLAWPGTDKALAAAAVLYGMPVCLSTFGSSTIEDTRERAGDN</sequence>
<keyword evidence="4" id="KW-0560">Oxidoreductase</keyword>
<evidence type="ECO:0000256" key="4">
    <source>
        <dbReference type="ARBA" id="ARBA00023002"/>
    </source>
</evidence>
<name>A0A382KHA4_9ZZZZ</name>
<evidence type="ECO:0000256" key="2">
    <source>
        <dbReference type="ARBA" id="ARBA00022630"/>
    </source>
</evidence>
<dbReference type="InterPro" id="IPR000262">
    <property type="entry name" value="FMN-dep_DH"/>
</dbReference>
<feature type="non-terminal residue" evidence="6">
    <location>
        <position position="107"/>
    </location>
</feature>
<keyword evidence="3" id="KW-0288">FMN</keyword>
<comment type="cofactor">
    <cofactor evidence="1">
        <name>FMN</name>
        <dbReference type="ChEBI" id="CHEBI:58210"/>
    </cofactor>
</comment>
<protein>
    <recommendedName>
        <fullName evidence="5">FMN hydroxy acid dehydrogenase domain-containing protein</fullName>
    </recommendedName>
</protein>
<dbReference type="PANTHER" id="PTHR10578">
    <property type="entry name" value="S -2-HYDROXY-ACID OXIDASE-RELATED"/>
    <property type="match status" value="1"/>
</dbReference>
<dbReference type="GO" id="GO:0009060">
    <property type="term" value="P:aerobic respiration"/>
    <property type="evidence" value="ECO:0007669"/>
    <property type="project" value="TreeGrafter"/>
</dbReference>
<dbReference type="EMBL" id="UINC01080660">
    <property type="protein sequence ID" value="SVC23798.1"/>
    <property type="molecule type" value="Genomic_DNA"/>
</dbReference>
<dbReference type="GO" id="GO:0004459">
    <property type="term" value="F:L-lactate dehydrogenase (NAD+) activity"/>
    <property type="evidence" value="ECO:0007669"/>
    <property type="project" value="TreeGrafter"/>
</dbReference>
<evidence type="ECO:0000313" key="6">
    <source>
        <dbReference type="EMBL" id="SVC23798.1"/>
    </source>
</evidence>
<dbReference type="PROSITE" id="PS51349">
    <property type="entry name" value="FMN_HYDROXY_ACID_DH_2"/>
    <property type="match status" value="1"/>
</dbReference>
<evidence type="ECO:0000259" key="5">
    <source>
        <dbReference type="PROSITE" id="PS51349"/>
    </source>
</evidence>
<dbReference type="GO" id="GO:0005886">
    <property type="term" value="C:plasma membrane"/>
    <property type="evidence" value="ECO:0007669"/>
    <property type="project" value="TreeGrafter"/>
</dbReference>
<dbReference type="AlphaFoldDB" id="A0A382KHA4"/>
<dbReference type="Pfam" id="PF01070">
    <property type="entry name" value="FMN_dh"/>
    <property type="match status" value="1"/>
</dbReference>
<evidence type="ECO:0000256" key="1">
    <source>
        <dbReference type="ARBA" id="ARBA00001917"/>
    </source>
</evidence>
<proteinExistence type="predicted"/>
<gene>
    <name evidence="6" type="ORF">METZ01_LOCUS276652</name>
</gene>
<evidence type="ECO:0000256" key="3">
    <source>
        <dbReference type="ARBA" id="ARBA00022643"/>
    </source>
</evidence>
<dbReference type="Gene3D" id="3.20.20.70">
    <property type="entry name" value="Aldolase class I"/>
    <property type="match status" value="1"/>
</dbReference>
<organism evidence="6">
    <name type="scientific">marine metagenome</name>
    <dbReference type="NCBI Taxonomy" id="408172"/>
    <lineage>
        <taxon>unclassified sequences</taxon>
        <taxon>metagenomes</taxon>
        <taxon>ecological metagenomes</taxon>
    </lineage>
</organism>
<keyword evidence="2" id="KW-0285">Flavoprotein</keyword>
<accession>A0A382KHA4</accession>
<dbReference type="InterPro" id="IPR037396">
    <property type="entry name" value="FMN_HAD"/>
</dbReference>